<comment type="similarity">
    <text evidence="9">Belongs to the class I-like SAM-binding methyltransferase superfamily. Trm1 family.</text>
</comment>
<dbReference type="InterPro" id="IPR029063">
    <property type="entry name" value="SAM-dependent_MTases_sf"/>
</dbReference>
<dbReference type="PROSITE" id="PS51626">
    <property type="entry name" value="SAM_MT_TRM1"/>
    <property type="match status" value="1"/>
</dbReference>
<dbReference type="AlphaFoldDB" id="A0ABD3P5F7"/>
<protein>
    <recommendedName>
        <fullName evidence="7">tRNA (guanine(26)-N(2))-dimethyltransferase</fullName>
        <ecNumber evidence="7">2.1.1.216</ecNumber>
    </recommendedName>
</protein>
<feature type="region of interest" description="Disordered" evidence="10">
    <location>
        <begin position="164"/>
        <end position="194"/>
    </location>
</feature>
<evidence type="ECO:0000256" key="4">
    <source>
        <dbReference type="ARBA" id="ARBA00022691"/>
    </source>
</evidence>
<feature type="region of interest" description="Disordered" evidence="10">
    <location>
        <begin position="735"/>
        <end position="770"/>
    </location>
</feature>
<evidence type="ECO:0000256" key="5">
    <source>
        <dbReference type="ARBA" id="ARBA00022694"/>
    </source>
</evidence>
<keyword evidence="1 9" id="KW-0820">tRNA-binding</keyword>
<evidence type="ECO:0000256" key="8">
    <source>
        <dbReference type="ARBA" id="ARBA00051897"/>
    </source>
</evidence>
<dbReference type="PANTHER" id="PTHR10631:SF3">
    <property type="entry name" value="TRNA (GUANINE(26)-N(2))-DIMETHYLTRANSFERASE"/>
    <property type="match status" value="1"/>
</dbReference>
<proteinExistence type="inferred from homology"/>
<dbReference type="GO" id="GO:0032259">
    <property type="term" value="P:methylation"/>
    <property type="evidence" value="ECO:0007669"/>
    <property type="project" value="UniProtKB-UniRule"/>
</dbReference>
<dbReference type="InterPro" id="IPR002905">
    <property type="entry name" value="Trm1"/>
</dbReference>
<comment type="caution">
    <text evidence="11">The sequence shown here is derived from an EMBL/GenBank/DDBJ whole genome shotgun (WGS) entry which is preliminary data.</text>
</comment>
<evidence type="ECO:0000256" key="10">
    <source>
        <dbReference type="SAM" id="MobiDB-lite"/>
    </source>
</evidence>
<evidence type="ECO:0000256" key="9">
    <source>
        <dbReference type="PROSITE-ProRule" id="PRU00958"/>
    </source>
</evidence>
<comment type="catalytic activity">
    <reaction evidence="8">
        <text>guanosine(26) in tRNA + 2 S-adenosyl-L-methionine = N(2)-dimethylguanosine(26) in tRNA + 2 S-adenosyl-L-homocysteine + 2 H(+)</text>
        <dbReference type="Rhea" id="RHEA:43140"/>
        <dbReference type="Rhea" id="RHEA-COMP:10359"/>
        <dbReference type="Rhea" id="RHEA-COMP:10360"/>
        <dbReference type="ChEBI" id="CHEBI:15378"/>
        <dbReference type="ChEBI" id="CHEBI:57856"/>
        <dbReference type="ChEBI" id="CHEBI:59789"/>
        <dbReference type="ChEBI" id="CHEBI:74269"/>
        <dbReference type="ChEBI" id="CHEBI:74513"/>
        <dbReference type="EC" id="2.1.1.216"/>
    </reaction>
</comment>
<keyword evidence="3 9" id="KW-0808">Transferase</keyword>
<evidence type="ECO:0000256" key="2">
    <source>
        <dbReference type="ARBA" id="ARBA00022603"/>
    </source>
</evidence>
<evidence type="ECO:0000256" key="1">
    <source>
        <dbReference type="ARBA" id="ARBA00022555"/>
    </source>
</evidence>
<accession>A0ABD3P5F7</accession>
<keyword evidence="6 9" id="KW-0694">RNA-binding</keyword>
<dbReference type="PANTHER" id="PTHR10631">
    <property type="entry name" value="N 2 ,N 2 -DIMETHYLGUANOSINE TRNA METHYLTRANSFERASE"/>
    <property type="match status" value="1"/>
</dbReference>
<dbReference type="SUPFAM" id="SSF53335">
    <property type="entry name" value="S-adenosyl-L-methionine-dependent methyltransferases"/>
    <property type="match status" value="1"/>
</dbReference>
<dbReference type="Gene3D" id="3.40.50.150">
    <property type="entry name" value="Vaccinia Virus protein VP39"/>
    <property type="match status" value="1"/>
</dbReference>
<dbReference type="FunFam" id="3.30.56.70:FF:000001">
    <property type="entry name" value="tRNA (guanine(26)-N(2))-dimethyltransferase"/>
    <property type="match status" value="1"/>
</dbReference>
<dbReference type="GO" id="GO:0160104">
    <property type="term" value="F:tRNA (guanine(26)-N2)-dimethyltransferase activity"/>
    <property type="evidence" value="ECO:0007669"/>
    <property type="project" value="UniProtKB-EC"/>
</dbReference>
<gene>
    <name evidence="11" type="ORF">HJC23_010165</name>
</gene>
<sequence>MSTAACNTPHRPGTIDASSYVYHRSIDQTTLSTIPPSTHPDLLCNARFIGRKGRYHSFTSCSILSGALSLPPFNNHSIRCPLIPRHYFIANRHRMSSTKDNQSAPAVAATTSSTHQLITEGSITMLYPKSENSVFYNPVQIQNRDLSILMIGMYAQRRVEKQWEQRKRKEVRRELTEGGANNGGAGEKMTKEERKERNARLEKEIEERVQKEKASVDFVKLTKESARGDSSQNNDEASITGLTILDALAASGLRSLRYWKEIPGVRTVVVNDLDPVAIELAKENVIRNGLVDDLANDPEHNTSNINDVDRPFHRPRGIILQVGDATHEMYTSRLPPTLYPSQQSTTQRLQKPQYDVIDLDPYGSASPFVDAAIQSVVSGGMLAVTCTDMAALGGSHPETCYGRYASFPVQRAGYLQEMAVRILLYQLSVVAGRYGRSIRPVLSVGMAFYCRVFVEVYDDKAGIVTNCFLAQYWFVSLPRQVNNLSLMHGHLFQSTQCSSFHVTPIGTNELVSHQLDPEKHPNPSNKKLSNVYKNGRGPCDLGEPVCSETGASYKVGGPFWIGPLHDFDVVNDAITRLEAAQNNKGVDPSGASPVFPLHTSTTLHGLLVSVSEELPDVPLYHTLTALCSAVNSCTIPMLSFRAALVNAGYRVSAYHKEPQAVKTDAPNHVVWDVVRAWCKDHPPNKRKESKRHKKGDEPGSNAPPNQPQFDIATKILAKEMKTAVDFTIPKGFGEKRKARRYAVNPEAHWGPKKAASWRNKRKMDDVHEAD</sequence>
<dbReference type="Gene3D" id="3.30.56.70">
    <property type="entry name" value="N2,N2-dimethylguanosine tRNA methyltransferase, C-terminal domain"/>
    <property type="match status" value="1"/>
</dbReference>
<reference evidence="11 12" key="1">
    <citation type="journal article" date="2020" name="G3 (Bethesda)">
        <title>Improved Reference Genome for Cyclotella cryptica CCMP332, a Model for Cell Wall Morphogenesis, Salinity Adaptation, and Lipid Production in Diatoms (Bacillariophyta).</title>
        <authorList>
            <person name="Roberts W.R."/>
            <person name="Downey K.M."/>
            <person name="Ruck E.C."/>
            <person name="Traller J.C."/>
            <person name="Alverson A.J."/>
        </authorList>
    </citation>
    <scope>NUCLEOTIDE SEQUENCE [LARGE SCALE GENOMIC DNA]</scope>
    <source>
        <strain evidence="11 12">CCMP332</strain>
    </source>
</reference>
<evidence type="ECO:0000256" key="6">
    <source>
        <dbReference type="ARBA" id="ARBA00022884"/>
    </source>
</evidence>
<keyword evidence="2 9" id="KW-0489">Methyltransferase</keyword>
<evidence type="ECO:0000313" key="12">
    <source>
        <dbReference type="Proteomes" id="UP001516023"/>
    </source>
</evidence>
<evidence type="ECO:0000256" key="3">
    <source>
        <dbReference type="ARBA" id="ARBA00022679"/>
    </source>
</evidence>
<dbReference type="Pfam" id="PF02005">
    <property type="entry name" value="TRM"/>
    <property type="match status" value="2"/>
</dbReference>
<evidence type="ECO:0000313" key="11">
    <source>
        <dbReference type="EMBL" id="KAL3782656.1"/>
    </source>
</evidence>
<name>A0ABD3P5F7_9STRA</name>
<dbReference type="EMBL" id="JABMIG020000280">
    <property type="protein sequence ID" value="KAL3782656.1"/>
    <property type="molecule type" value="Genomic_DNA"/>
</dbReference>
<organism evidence="11 12">
    <name type="scientific">Cyclotella cryptica</name>
    <dbReference type="NCBI Taxonomy" id="29204"/>
    <lineage>
        <taxon>Eukaryota</taxon>
        <taxon>Sar</taxon>
        <taxon>Stramenopiles</taxon>
        <taxon>Ochrophyta</taxon>
        <taxon>Bacillariophyta</taxon>
        <taxon>Coscinodiscophyceae</taxon>
        <taxon>Thalassiosirophycidae</taxon>
        <taxon>Stephanodiscales</taxon>
        <taxon>Stephanodiscaceae</taxon>
        <taxon>Cyclotella</taxon>
    </lineage>
</organism>
<dbReference type="Proteomes" id="UP001516023">
    <property type="component" value="Unassembled WGS sequence"/>
</dbReference>
<dbReference type="GO" id="GO:0008033">
    <property type="term" value="P:tRNA processing"/>
    <property type="evidence" value="ECO:0007669"/>
    <property type="project" value="UniProtKB-UniRule"/>
</dbReference>
<evidence type="ECO:0000256" key="7">
    <source>
        <dbReference type="ARBA" id="ARBA00039099"/>
    </source>
</evidence>
<keyword evidence="5 9" id="KW-0819">tRNA processing</keyword>
<keyword evidence="12" id="KW-1185">Reference proteome</keyword>
<feature type="region of interest" description="Disordered" evidence="10">
    <location>
        <begin position="681"/>
        <end position="708"/>
    </location>
</feature>
<dbReference type="InterPro" id="IPR042296">
    <property type="entry name" value="tRNA_met_Trm1_C"/>
</dbReference>
<dbReference type="EC" id="2.1.1.216" evidence="7"/>
<dbReference type="GO" id="GO:0000049">
    <property type="term" value="F:tRNA binding"/>
    <property type="evidence" value="ECO:0007669"/>
    <property type="project" value="UniProtKB-UniRule"/>
</dbReference>
<feature type="compositionally biased region" description="Basic and acidic residues" evidence="10">
    <location>
        <begin position="164"/>
        <end position="176"/>
    </location>
</feature>
<keyword evidence="4 9" id="KW-0949">S-adenosyl-L-methionine</keyword>